<dbReference type="EMBL" id="JAPFFF010000491">
    <property type="protein sequence ID" value="KAK8834139.1"/>
    <property type="molecule type" value="Genomic_DNA"/>
</dbReference>
<comment type="cofactor">
    <cofactor evidence="1 6">
        <name>Zn(2+)</name>
        <dbReference type="ChEBI" id="CHEBI:29105"/>
    </cofactor>
</comment>
<name>A0ABR2GJN7_9EUKA</name>
<gene>
    <name evidence="10" type="ORF">M9Y10_019527</name>
    <name evidence="9" type="ORF">M9Y10_035778</name>
</gene>
<dbReference type="PANTHER" id="PTHR42813">
    <property type="entry name" value="ZINC-TYPE ALCOHOL DEHYDROGENASE-LIKE"/>
    <property type="match status" value="1"/>
</dbReference>
<evidence type="ECO:0000313" key="10">
    <source>
        <dbReference type="EMBL" id="KAK8846955.1"/>
    </source>
</evidence>
<dbReference type="InterPro" id="IPR013154">
    <property type="entry name" value="ADH-like_N"/>
</dbReference>
<dbReference type="Gene3D" id="3.40.50.720">
    <property type="entry name" value="NAD(P)-binding Rossmann-like Domain"/>
    <property type="match status" value="1"/>
</dbReference>
<dbReference type="Gene3D" id="3.90.180.10">
    <property type="entry name" value="Medium-chain alcohol dehydrogenases, catalytic domain"/>
    <property type="match status" value="1"/>
</dbReference>
<dbReference type="InterPro" id="IPR036291">
    <property type="entry name" value="NAD(P)-bd_dom_sf"/>
</dbReference>
<evidence type="ECO:0000256" key="1">
    <source>
        <dbReference type="ARBA" id="ARBA00001947"/>
    </source>
</evidence>
<evidence type="ECO:0008006" key="12">
    <source>
        <dbReference type="Google" id="ProtNLM"/>
    </source>
</evidence>
<keyword evidence="4 6" id="KW-0862">Zinc</keyword>
<dbReference type="Proteomes" id="UP001470230">
    <property type="component" value="Unassembled WGS sequence"/>
</dbReference>
<keyword evidence="3 6" id="KW-0479">Metal-binding</keyword>
<evidence type="ECO:0000256" key="3">
    <source>
        <dbReference type="ARBA" id="ARBA00022723"/>
    </source>
</evidence>
<dbReference type="InterPro" id="IPR002328">
    <property type="entry name" value="ADH_Zn_CS"/>
</dbReference>
<dbReference type="SUPFAM" id="SSF51735">
    <property type="entry name" value="NAD(P)-binding Rossmann-fold domains"/>
    <property type="match status" value="1"/>
</dbReference>
<sequence>MTKAFCCLGNGETGWKEIEVPPCGPFDAILKPLAVCICSSDVHIAKSAPANVQLVLGHEVVGQIIEVGVSVKDFKIGDKCLVPAITPDWSSVASQEGNSSHSGRQEGGFKFTSQKPGVFAEKFHVNDADGNLYHLPEDISMKSAVMIGDMMSTGFYGAELADIKYGDTVAVIGIGPVGLMAVRACCIGGAGRVIAIGTRKNCVKLAIEYGATDVVSYKEGPLAEVVMKKNGGYVDRVIIAGGDSGTLSQALKMVKPGGVVANVALLAFNEIAIEGIAFGGGIANKTIRGGLCPGGRLRLEKMVNLVKYGRVDPSKLVNYEFHGFDKIKDAFDIMASKPDDLIKPMVLID</sequence>
<evidence type="ECO:0000256" key="5">
    <source>
        <dbReference type="ARBA" id="ARBA00023002"/>
    </source>
</evidence>
<comment type="similarity">
    <text evidence="2 6">Belongs to the zinc-containing alcohol dehydrogenase family.</text>
</comment>
<dbReference type="InterPro" id="IPR011032">
    <property type="entry name" value="GroES-like_sf"/>
</dbReference>
<evidence type="ECO:0000313" key="9">
    <source>
        <dbReference type="EMBL" id="KAK8834139.1"/>
    </source>
</evidence>
<dbReference type="PROSITE" id="PS00059">
    <property type="entry name" value="ADH_ZINC"/>
    <property type="match status" value="1"/>
</dbReference>
<organism evidence="9 11">
    <name type="scientific">Tritrichomonas musculus</name>
    <dbReference type="NCBI Taxonomy" id="1915356"/>
    <lineage>
        <taxon>Eukaryota</taxon>
        <taxon>Metamonada</taxon>
        <taxon>Parabasalia</taxon>
        <taxon>Tritrichomonadida</taxon>
        <taxon>Tritrichomonadidae</taxon>
        <taxon>Tritrichomonas</taxon>
    </lineage>
</organism>
<keyword evidence="5" id="KW-0560">Oxidoreductase</keyword>
<proteinExistence type="inferred from homology"/>
<evidence type="ECO:0000313" key="11">
    <source>
        <dbReference type="Proteomes" id="UP001470230"/>
    </source>
</evidence>
<dbReference type="EMBL" id="JAPFFF010000028">
    <property type="protein sequence ID" value="KAK8846955.1"/>
    <property type="molecule type" value="Genomic_DNA"/>
</dbReference>
<dbReference type="Pfam" id="PF00107">
    <property type="entry name" value="ADH_zinc_N"/>
    <property type="match status" value="1"/>
</dbReference>
<evidence type="ECO:0000256" key="6">
    <source>
        <dbReference type="RuleBase" id="RU361277"/>
    </source>
</evidence>
<comment type="caution">
    <text evidence="9">The sequence shown here is derived from an EMBL/GenBank/DDBJ whole genome shotgun (WGS) entry which is preliminary data.</text>
</comment>
<protein>
    <recommendedName>
        <fullName evidence="12">NADP-dependent alcohol dehydrogenase</fullName>
    </recommendedName>
</protein>
<dbReference type="PANTHER" id="PTHR42813:SF4">
    <property type="entry name" value="NADP-DEPENDENT ISOPROPANOL DEHYDROGENASE"/>
    <property type="match status" value="1"/>
</dbReference>
<feature type="domain" description="Alcohol dehydrogenase-like C-terminal" evidence="7">
    <location>
        <begin position="176"/>
        <end position="270"/>
    </location>
</feature>
<evidence type="ECO:0000259" key="8">
    <source>
        <dbReference type="Pfam" id="PF08240"/>
    </source>
</evidence>
<reference evidence="9 11" key="1">
    <citation type="submission" date="2024-04" db="EMBL/GenBank/DDBJ databases">
        <title>Tritrichomonas musculus Genome.</title>
        <authorList>
            <person name="Alves-Ferreira E."/>
            <person name="Grigg M."/>
            <person name="Lorenzi H."/>
            <person name="Galac M."/>
        </authorList>
    </citation>
    <scope>NUCLEOTIDE SEQUENCE [LARGE SCALE GENOMIC DNA]</scope>
    <source>
        <strain evidence="9 11">EAF2021</strain>
    </source>
</reference>
<evidence type="ECO:0000256" key="2">
    <source>
        <dbReference type="ARBA" id="ARBA00008072"/>
    </source>
</evidence>
<keyword evidence="11" id="KW-1185">Reference proteome</keyword>
<dbReference type="InterPro" id="IPR013149">
    <property type="entry name" value="ADH-like_C"/>
</dbReference>
<evidence type="ECO:0000259" key="7">
    <source>
        <dbReference type="Pfam" id="PF00107"/>
    </source>
</evidence>
<dbReference type="SUPFAM" id="SSF50129">
    <property type="entry name" value="GroES-like"/>
    <property type="match status" value="1"/>
</dbReference>
<accession>A0ABR2GJN7</accession>
<dbReference type="Pfam" id="PF08240">
    <property type="entry name" value="ADH_N"/>
    <property type="match status" value="1"/>
</dbReference>
<feature type="domain" description="Alcohol dehydrogenase-like N-terminal" evidence="8">
    <location>
        <begin position="25"/>
        <end position="135"/>
    </location>
</feature>
<evidence type="ECO:0000256" key="4">
    <source>
        <dbReference type="ARBA" id="ARBA00022833"/>
    </source>
</evidence>